<dbReference type="PANTHER" id="PTHR30290:SF83">
    <property type="entry name" value="ABC TRANSPORTER SUBSTRATE-BINDING PROTEIN"/>
    <property type="match status" value="1"/>
</dbReference>
<dbReference type="Gene3D" id="3.40.190.10">
    <property type="entry name" value="Periplasmic binding protein-like II"/>
    <property type="match status" value="1"/>
</dbReference>
<dbReference type="SUPFAM" id="SSF53850">
    <property type="entry name" value="Periplasmic binding protein-like II"/>
    <property type="match status" value="1"/>
</dbReference>
<feature type="domain" description="Solute-binding protein family 5" evidence="3">
    <location>
        <begin position="62"/>
        <end position="422"/>
    </location>
</feature>
<evidence type="ECO:0000313" key="4">
    <source>
        <dbReference type="EMBL" id="MFC3609172.1"/>
    </source>
</evidence>
<organism evidence="4 5">
    <name type="scientific">Stutzerimonas tarimensis</name>
    <dbReference type="NCBI Taxonomy" id="1507735"/>
    <lineage>
        <taxon>Bacteria</taxon>
        <taxon>Pseudomonadati</taxon>
        <taxon>Pseudomonadota</taxon>
        <taxon>Gammaproteobacteria</taxon>
        <taxon>Pseudomonadales</taxon>
        <taxon>Pseudomonadaceae</taxon>
        <taxon>Stutzerimonas</taxon>
    </lineage>
</organism>
<dbReference type="CDD" id="cd08490">
    <property type="entry name" value="PBP2_NikA_DppA_OppA_like_3"/>
    <property type="match status" value="1"/>
</dbReference>
<keyword evidence="2" id="KW-0813">Transport</keyword>
<dbReference type="PROSITE" id="PS51257">
    <property type="entry name" value="PROKAR_LIPOPROTEIN"/>
    <property type="match status" value="1"/>
</dbReference>
<proteinExistence type="predicted"/>
<evidence type="ECO:0000256" key="2">
    <source>
        <dbReference type="ARBA" id="ARBA00022927"/>
    </source>
</evidence>
<evidence type="ECO:0000259" key="3">
    <source>
        <dbReference type="Pfam" id="PF00496"/>
    </source>
</evidence>
<dbReference type="Proteomes" id="UP001595630">
    <property type="component" value="Unassembled WGS sequence"/>
</dbReference>
<protein>
    <submittedName>
        <fullName evidence="4">ABC transporter substrate-binding protein</fullName>
    </submittedName>
</protein>
<dbReference type="Pfam" id="PF00496">
    <property type="entry name" value="SBP_bac_5"/>
    <property type="match status" value="1"/>
</dbReference>
<dbReference type="EMBL" id="JBHRXZ010000024">
    <property type="protein sequence ID" value="MFC3609172.1"/>
    <property type="molecule type" value="Genomic_DNA"/>
</dbReference>
<dbReference type="InterPro" id="IPR039424">
    <property type="entry name" value="SBP_5"/>
</dbReference>
<accession>A0ABV7TA71</accession>
<dbReference type="RefSeq" id="WP_386366482.1">
    <property type="nucleotide sequence ID" value="NZ_JBHRXZ010000024.1"/>
</dbReference>
<keyword evidence="2" id="KW-0653">Protein transport</keyword>
<evidence type="ECO:0000313" key="5">
    <source>
        <dbReference type="Proteomes" id="UP001595630"/>
    </source>
</evidence>
<gene>
    <name evidence="4" type="ORF">ACFOMF_15430</name>
</gene>
<keyword evidence="5" id="KW-1185">Reference proteome</keyword>
<comment type="caution">
    <text evidence="4">The sequence shown here is derived from an EMBL/GenBank/DDBJ whole genome shotgun (WGS) entry which is preliminary data.</text>
</comment>
<dbReference type="PIRSF" id="PIRSF002741">
    <property type="entry name" value="MppA"/>
    <property type="match status" value="1"/>
</dbReference>
<keyword evidence="1" id="KW-0571">Peptide transport</keyword>
<dbReference type="InterPro" id="IPR000914">
    <property type="entry name" value="SBP_5_dom"/>
</dbReference>
<dbReference type="InterPro" id="IPR030678">
    <property type="entry name" value="Peptide/Ni-bd"/>
</dbReference>
<sequence length="505" mass="55268">MKLAWLPLALFLCACSPNQDPEVLRLGGPFEFTSQDPSRDGFVYTRLQIAETLLDVDNDGQLIPGLAEHWRISPDGLTWQFDLRHGVRFHDGTPLTAEAAAHALGIAADKPGVLQSAPIAEVLARDPRTLTVRLSRAYNPLGAVLAHYTTAILAPSSYRADGNVAWMHGTGPYRLEEFDPPHRLRVTRVDNYWGEPARIPQVVYLTGHRAESRALQVMAGQTDIIYTLDPASLDLLSRRDDVKVHSDPIPRTIQIKLNAGHPFLAEREARQAISQALDREQIASRIVRVPGGEANQLLPPSVAGWHDPELSPIPFDPAGARALLAGLGWAPSADGILQRDGQRFHLTMITYADRPELFIVATALQAQLRDIGVSLDVSIVNSSGIPSGHHDGSLQMALVARNYGNVADPLSMLIDDYGDGGSGDWGAMGWRNEELPALLQRLTAEPVAARYAAGAQRVAAVLAEELPVIPVLFYTQQTAVASRVENFSFDPYERNYRVSEMSFAE</sequence>
<reference evidence="5" key="1">
    <citation type="journal article" date="2019" name="Int. J. Syst. Evol. Microbiol.">
        <title>The Global Catalogue of Microorganisms (GCM) 10K type strain sequencing project: providing services to taxonomists for standard genome sequencing and annotation.</title>
        <authorList>
            <consortium name="The Broad Institute Genomics Platform"/>
            <consortium name="The Broad Institute Genome Sequencing Center for Infectious Disease"/>
            <person name="Wu L."/>
            <person name="Ma J."/>
        </authorList>
    </citation>
    <scope>NUCLEOTIDE SEQUENCE [LARGE SCALE GENOMIC DNA]</scope>
    <source>
        <strain evidence="5">KCTC 42447</strain>
    </source>
</reference>
<dbReference type="Gene3D" id="3.10.105.10">
    <property type="entry name" value="Dipeptide-binding Protein, Domain 3"/>
    <property type="match status" value="1"/>
</dbReference>
<name>A0ABV7TA71_9GAMM</name>
<evidence type="ECO:0000256" key="1">
    <source>
        <dbReference type="ARBA" id="ARBA00022856"/>
    </source>
</evidence>
<dbReference type="PANTHER" id="PTHR30290">
    <property type="entry name" value="PERIPLASMIC BINDING COMPONENT OF ABC TRANSPORTER"/>
    <property type="match status" value="1"/>
</dbReference>